<dbReference type="InterPro" id="IPR013783">
    <property type="entry name" value="Ig-like_fold"/>
</dbReference>
<dbReference type="InterPro" id="IPR024079">
    <property type="entry name" value="MetalloPept_cat_dom_sf"/>
</dbReference>
<keyword evidence="4" id="KW-1185">Reference proteome</keyword>
<dbReference type="InterPro" id="IPR018511">
    <property type="entry name" value="Hemolysin-typ_Ca-bd_CS"/>
</dbReference>
<dbReference type="SUPFAM" id="SSF55486">
    <property type="entry name" value="Metalloproteases ('zincins'), catalytic domain"/>
    <property type="match status" value="1"/>
</dbReference>
<dbReference type="SUPFAM" id="SSF51120">
    <property type="entry name" value="beta-Roll"/>
    <property type="match status" value="2"/>
</dbReference>
<dbReference type="EMBL" id="FPBO01000002">
    <property type="protein sequence ID" value="SFU38797.1"/>
    <property type="molecule type" value="Genomic_DNA"/>
</dbReference>
<dbReference type="InterPro" id="IPR011049">
    <property type="entry name" value="Serralysin-like_metalloprot_C"/>
</dbReference>
<dbReference type="InterPro" id="IPR038255">
    <property type="entry name" value="PBS_linker_sf"/>
</dbReference>
<dbReference type="PROSITE" id="PS00330">
    <property type="entry name" value="HEMOLYSIN_CALCIUM"/>
    <property type="match status" value="1"/>
</dbReference>
<dbReference type="GO" id="GO:0006508">
    <property type="term" value="P:proteolysis"/>
    <property type="evidence" value="ECO:0007669"/>
    <property type="project" value="InterPro"/>
</dbReference>
<proteinExistence type="inferred from homology"/>
<dbReference type="OrthoDB" id="480426at2"/>
<evidence type="ECO:0000313" key="4">
    <source>
        <dbReference type="Proteomes" id="UP000199391"/>
    </source>
</evidence>
<dbReference type="PRINTS" id="PR00313">
    <property type="entry name" value="CABNDNGRPT"/>
</dbReference>
<dbReference type="Gene3D" id="2.60.40.10">
    <property type="entry name" value="Immunoglobulins"/>
    <property type="match status" value="1"/>
</dbReference>
<gene>
    <name evidence="3" type="ORF">SAMN05216552_1002238</name>
</gene>
<dbReference type="STRING" id="1035707.SAMN05216552_1002238"/>
<evidence type="ECO:0000313" key="3">
    <source>
        <dbReference type="EMBL" id="SFU38797.1"/>
    </source>
</evidence>
<sequence length="639" mass="65624">MAGNTEGSRPLSSSVHTAMATISDVSTAPLSGQNYIDALLNTSPQWNYLTPAGNTIRYTFSTTGHPSDPDILSTPLAFSAAQQAATRTAMAYLSQVTGINFVETSNASLAQVHLANANIDGANTAGICMSSSEYGFLQGSQTITSYEASSYIYLDNVEWGTENANPTPGGQGYETLLHELGHMLGLGHPFDGDIRLPTATDNTNYTIMSYTHVGADRSTFSEYDIAALKWLYGEDGLGGALGIGSATGARYLAGTGVADQLTGTAFNDMLEGSGGNDILNGGAGTDTARYSGARAAYAVAQLGIGSWSVTGAEGTDTLSNIELLRFSDTTLTLNNVDTTAPAAPTLVVTKEGTAAASGNRPVFSGVTEAGAQVEVFNGATSLGTAAANASGAWSLTPVALANGAYSVTARATDAAGNASAASAAQSLTVSSARNLGGTTGTDTFTASAGNNHIDGGAGTDTVVYGGARADFTIVKSGAGYTVTDNVGAGGTDVLLADERIRFSDKTVGIDIDGVGGQAYRIYQAAFDRTPDQAGLGYWIKAMDQGTSLRDVAASFVAGAEFAALYGGSNPSNLTFVTKLYNNVLHRAPELDGLNYWLGILDNNQLGKAEVLAYFSEGAENQALVIGSITNGFEYIPFAG</sequence>
<comment type="similarity">
    <text evidence="1">Belongs to the peptidase M10B family.</text>
</comment>
<dbReference type="Proteomes" id="UP000199391">
    <property type="component" value="Unassembled WGS sequence"/>
</dbReference>
<evidence type="ECO:0000256" key="1">
    <source>
        <dbReference type="ARBA" id="ARBA00009490"/>
    </source>
</evidence>
<name>A0A1I7FRG9_9BURK</name>
<dbReference type="InterPro" id="IPR001343">
    <property type="entry name" value="Hemolysn_Ca-bd"/>
</dbReference>
<protein>
    <recommendedName>
        <fullName evidence="2">Peptidase metallopeptidase domain-containing protein</fullName>
    </recommendedName>
</protein>
<dbReference type="Gene3D" id="1.10.3130.20">
    <property type="entry name" value="Phycobilisome linker domain"/>
    <property type="match status" value="1"/>
</dbReference>
<dbReference type="InterPro" id="IPR006026">
    <property type="entry name" value="Peptidase_Metallo"/>
</dbReference>
<dbReference type="InterPro" id="IPR044016">
    <property type="entry name" value="Big_13"/>
</dbReference>
<dbReference type="GO" id="GO:0008237">
    <property type="term" value="F:metallopeptidase activity"/>
    <property type="evidence" value="ECO:0007669"/>
    <property type="project" value="InterPro"/>
</dbReference>
<accession>A0A1I7FRG9</accession>
<feature type="domain" description="Peptidase metallopeptidase" evidence="2">
    <location>
        <begin position="42"/>
        <end position="234"/>
    </location>
</feature>
<reference evidence="4" key="1">
    <citation type="submission" date="2016-10" db="EMBL/GenBank/DDBJ databases">
        <authorList>
            <person name="Varghese N."/>
            <person name="Submissions S."/>
        </authorList>
    </citation>
    <scope>NUCLEOTIDE SEQUENCE [LARGE SCALE GENOMIC DNA]</scope>
    <source>
        <strain evidence="4">CGMCC 1.11014</strain>
    </source>
</reference>
<dbReference type="Gene3D" id="2.150.10.10">
    <property type="entry name" value="Serralysin-like metalloprotease, C-terminal"/>
    <property type="match status" value="1"/>
</dbReference>
<dbReference type="GO" id="GO:0005509">
    <property type="term" value="F:calcium ion binding"/>
    <property type="evidence" value="ECO:0007669"/>
    <property type="project" value="InterPro"/>
</dbReference>
<evidence type="ECO:0000259" key="2">
    <source>
        <dbReference type="SMART" id="SM00235"/>
    </source>
</evidence>
<dbReference type="Pfam" id="PF13946">
    <property type="entry name" value="DUF4214"/>
    <property type="match status" value="1"/>
</dbReference>
<dbReference type="Pfam" id="PF00353">
    <property type="entry name" value="HemolysinCabind"/>
    <property type="match status" value="2"/>
</dbReference>
<dbReference type="GO" id="GO:0008270">
    <property type="term" value="F:zinc ion binding"/>
    <property type="evidence" value="ECO:0007669"/>
    <property type="project" value="InterPro"/>
</dbReference>
<dbReference type="Gene3D" id="3.40.390.10">
    <property type="entry name" value="Collagenase (Catalytic Domain)"/>
    <property type="match status" value="1"/>
</dbReference>
<dbReference type="Pfam" id="PF19077">
    <property type="entry name" value="Big_13"/>
    <property type="match status" value="1"/>
</dbReference>
<dbReference type="InterPro" id="IPR025282">
    <property type="entry name" value="DUF4214"/>
</dbReference>
<dbReference type="AlphaFoldDB" id="A0A1I7FRG9"/>
<dbReference type="SMART" id="SM00235">
    <property type="entry name" value="ZnMc"/>
    <property type="match status" value="1"/>
</dbReference>
<organism evidence="3 4">
    <name type="scientific">Pseudoduganella namucuonensis</name>
    <dbReference type="NCBI Taxonomy" id="1035707"/>
    <lineage>
        <taxon>Bacteria</taxon>
        <taxon>Pseudomonadati</taxon>
        <taxon>Pseudomonadota</taxon>
        <taxon>Betaproteobacteria</taxon>
        <taxon>Burkholderiales</taxon>
        <taxon>Oxalobacteraceae</taxon>
        <taxon>Telluria group</taxon>
        <taxon>Pseudoduganella</taxon>
    </lineage>
</organism>